<keyword evidence="2" id="KW-0813">Transport</keyword>
<evidence type="ECO:0000256" key="7">
    <source>
        <dbReference type="SAM" id="Phobius"/>
    </source>
</evidence>
<protein>
    <recommendedName>
        <fullName evidence="8">Major facilitator superfamily (MFS) profile domain-containing protein</fullName>
    </recommendedName>
</protein>
<evidence type="ECO:0000256" key="3">
    <source>
        <dbReference type="ARBA" id="ARBA00022692"/>
    </source>
</evidence>
<evidence type="ECO:0000313" key="9">
    <source>
        <dbReference type="EMBL" id="KAK5533261.1"/>
    </source>
</evidence>
<reference evidence="9 10" key="1">
    <citation type="submission" date="2023-06" db="EMBL/GenBank/DDBJ databases">
        <title>Black Yeasts Isolated from many extreme environments.</title>
        <authorList>
            <person name="Coleine C."/>
            <person name="Stajich J.E."/>
            <person name="Selbmann L."/>
        </authorList>
    </citation>
    <scope>NUCLEOTIDE SEQUENCE [LARGE SCALE GENOMIC DNA]</scope>
    <source>
        <strain evidence="9 10">CCFEE 5887</strain>
    </source>
</reference>
<proteinExistence type="predicted"/>
<dbReference type="PROSITE" id="PS50850">
    <property type="entry name" value="MFS"/>
    <property type="match status" value="1"/>
</dbReference>
<dbReference type="PANTHER" id="PTHR23502:SF5">
    <property type="entry name" value="QUINIDINE RESISTANCE PROTEIN 3"/>
    <property type="match status" value="1"/>
</dbReference>
<keyword evidence="5 7" id="KW-0472">Membrane</keyword>
<dbReference type="InterPro" id="IPR011701">
    <property type="entry name" value="MFS"/>
</dbReference>
<dbReference type="Gene3D" id="1.20.1720.10">
    <property type="entry name" value="Multidrug resistance protein D"/>
    <property type="match status" value="1"/>
</dbReference>
<keyword evidence="3 7" id="KW-0812">Transmembrane</keyword>
<feature type="transmembrane region" description="Helical" evidence="7">
    <location>
        <begin position="152"/>
        <end position="168"/>
    </location>
</feature>
<feature type="transmembrane region" description="Helical" evidence="7">
    <location>
        <begin position="435"/>
        <end position="452"/>
    </location>
</feature>
<evidence type="ECO:0000256" key="2">
    <source>
        <dbReference type="ARBA" id="ARBA00022448"/>
    </source>
</evidence>
<comment type="subcellular location">
    <subcellularLocation>
        <location evidence="1">Membrane</location>
        <topology evidence="1">Multi-pass membrane protein</topology>
    </subcellularLocation>
</comment>
<sequence length="561" mass="61700">MASDSLEKTPPSADTLCGAPSTEAVRKETEKEHGIPSDAQSVHSFHSVSPSEQSTIGEHHDVEIADDVLERTITPRSPLVRVARSKRRGLFSRFALVAEVTEPFDYKDSTKWFITFIVAVAAAAAPVGSAIILPTLEDVASDLHSTATTTNLSVALYMLSMAIFPLWWSAFSEAFGRRSVYMVSFALFILFAVLSAVSNSISMLVAMRMLSGGAAASVQAVGAGTIADLWESRERGRAMGIFYLGPLCGPLAAPIVGGALGQHWNWRATQWAIVIYGETLKATKDVAEVAATDAATAVNGSTRPPLSRTSTRETVQQCSKMYLKVVKMFLVDPLRVILYIKFMPVLLTVYYSAITFGSLYVLNISVQYTFERQPYDFSTIIIGLLYIPNSLGYILASIIGGRWMDAIMKREALKANRVDERGKLIFHPEDRMRENAWLGALLYPVALIWYGWAAEKGVLWVVPMIANFFYGLGSMLIFAMSTTMLTEFMPRKSSSGVALNNFCRNILSCVGAIVGAPIIAAIGNGWLFTILGIWTLSSATVIWAMKRFGPRWREKMDRELD</sequence>
<dbReference type="GO" id="GO:0005886">
    <property type="term" value="C:plasma membrane"/>
    <property type="evidence" value="ECO:0007669"/>
    <property type="project" value="TreeGrafter"/>
</dbReference>
<feature type="domain" description="Major facilitator superfamily (MFS) profile" evidence="8">
    <location>
        <begin position="114"/>
        <end position="550"/>
    </location>
</feature>
<dbReference type="AlphaFoldDB" id="A0AAV9Q412"/>
<feature type="region of interest" description="Disordered" evidence="6">
    <location>
        <begin position="1"/>
        <end position="57"/>
    </location>
</feature>
<evidence type="ECO:0000313" key="10">
    <source>
        <dbReference type="Proteomes" id="UP001345827"/>
    </source>
</evidence>
<gene>
    <name evidence="9" type="ORF">LTR25_007126</name>
</gene>
<dbReference type="InterPro" id="IPR036259">
    <property type="entry name" value="MFS_trans_sf"/>
</dbReference>
<evidence type="ECO:0000256" key="6">
    <source>
        <dbReference type="SAM" id="MobiDB-lite"/>
    </source>
</evidence>
<organism evidence="9 10">
    <name type="scientific">Vermiconidia calcicola</name>
    <dbReference type="NCBI Taxonomy" id="1690605"/>
    <lineage>
        <taxon>Eukaryota</taxon>
        <taxon>Fungi</taxon>
        <taxon>Dikarya</taxon>
        <taxon>Ascomycota</taxon>
        <taxon>Pezizomycotina</taxon>
        <taxon>Dothideomycetes</taxon>
        <taxon>Dothideomycetidae</taxon>
        <taxon>Mycosphaerellales</taxon>
        <taxon>Extremaceae</taxon>
        <taxon>Vermiconidia</taxon>
    </lineage>
</organism>
<feature type="compositionally biased region" description="Basic and acidic residues" evidence="6">
    <location>
        <begin position="24"/>
        <end position="35"/>
    </location>
</feature>
<evidence type="ECO:0000256" key="5">
    <source>
        <dbReference type="ARBA" id="ARBA00023136"/>
    </source>
</evidence>
<feature type="compositionally biased region" description="Polar residues" evidence="6">
    <location>
        <begin position="38"/>
        <end position="56"/>
    </location>
</feature>
<dbReference type="Pfam" id="PF07690">
    <property type="entry name" value="MFS_1"/>
    <property type="match status" value="1"/>
</dbReference>
<accession>A0AAV9Q412</accession>
<evidence type="ECO:0000256" key="4">
    <source>
        <dbReference type="ARBA" id="ARBA00022989"/>
    </source>
</evidence>
<feature type="transmembrane region" description="Helical" evidence="7">
    <location>
        <begin position="502"/>
        <end position="520"/>
    </location>
</feature>
<feature type="transmembrane region" description="Helical" evidence="7">
    <location>
        <begin position="526"/>
        <end position="545"/>
    </location>
</feature>
<evidence type="ECO:0000259" key="8">
    <source>
        <dbReference type="PROSITE" id="PS50850"/>
    </source>
</evidence>
<comment type="caution">
    <text evidence="9">The sequence shown here is derived from an EMBL/GenBank/DDBJ whole genome shotgun (WGS) entry which is preliminary data.</text>
</comment>
<dbReference type="CDD" id="cd17323">
    <property type="entry name" value="MFS_Tpo1_MDR_like"/>
    <property type="match status" value="1"/>
</dbReference>
<dbReference type="EMBL" id="JAXLQG010000013">
    <property type="protein sequence ID" value="KAK5533261.1"/>
    <property type="molecule type" value="Genomic_DNA"/>
</dbReference>
<dbReference type="PANTHER" id="PTHR23502">
    <property type="entry name" value="MAJOR FACILITATOR SUPERFAMILY"/>
    <property type="match status" value="1"/>
</dbReference>
<keyword evidence="4 7" id="KW-1133">Transmembrane helix</keyword>
<feature type="transmembrane region" description="Helical" evidence="7">
    <location>
        <begin position="112"/>
        <end position="132"/>
    </location>
</feature>
<name>A0AAV9Q412_9PEZI</name>
<feature type="transmembrane region" description="Helical" evidence="7">
    <location>
        <begin position="380"/>
        <end position="400"/>
    </location>
</feature>
<evidence type="ECO:0000256" key="1">
    <source>
        <dbReference type="ARBA" id="ARBA00004141"/>
    </source>
</evidence>
<dbReference type="Proteomes" id="UP001345827">
    <property type="component" value="Unassembled WGS sequence"/>
</dbReference>
<dbReference type="FunFam" id="1.20.1250.20:FF:000172">
    <property type="entry name" value="MFS multidrug resistance transporter"/>
    <property type="match status" value="1"/>
</dbReference>
<dbReference type="GO" id="GO:0010509">
    <property type="term" value="P:intracellular polyamine homeostasis"/>
    <property type="evidence" value="ECO:0007669"/>
    <property type="project" value="TreeGrafter"/>
</dbReference>
<feature type="transmembrane region" description="Helical" evidence="7">
    <location>
        <begin position="336"/>
        <end position="360"/>
    </location>
</feature>
<keyword evidence="10" id="KW-1185">Reference proteome</keyword>
<dbReference type="InterPro" id="IPR020846">
    <property type="entry name" value="MFS_dom"/>
</dbReference>
<dbReference type="SUPFAM" id="SSF103473">
    <property type="entry name" value="MFS general substrate transporter"/>
    <property type="match status" value="1"/>
</dbReference>
<feature type="transmembrane region" description="Helical" evidence="7">
    <location>
        <begin position="180"/>
        <end position="197"/>
    </location>
</feature>
<feature type="transmembrane region" description="Helical" evidence="7">
    <location>
        <begin position="458"/>
        <end position="481"/>
    </location>
</feature>
<dbReference type="GO" id="GO:0015203">
    <property type="term" value="F:polyamine transmembrane transporter activity"/>
    <property type="evidence" value="ECO:0007669"/>
    <property type="project" value="TreeGrafter"/>
</dbReference>